<reference evidence="3" key="1">
    <citation type="submission" date="2016-10" db="EMBL/GenBank/DDBJ databases">
        <authorList>
            <person name="Varghese N."/>
            <person name="Submissions S."/>
        </authorList>
    </citation>
    <scope>NUCLEOTIDE SEQUENCE [LARGE SCALE GENOMIC DNA]</scope>
    <source>
        <strain evidence="3">DSM 21789</strain>
    </source>
</reference>
<keyword evidence="3" id="KW-1185">Reference proteome</keyword>
<evidence type="ECO:0008006" key="4">
    <source>
        <dbReference type="Google" id="ProtNLM"/>
    </source>
</evidence>
<accession>A0A1I0V0M7</accession>
<evidence type="ECO:0000256" key="1">
    <source>
        <dbReference type="SAM" id="SignalP"/>
    </source>
</evidence>
<dbReference type="AlphaFoldDB" id="A0A1I0V0M7"/>
<keyword evidence="1" id="KW-0732">Signal</keyword>
<feature type="chain" id="PRO_5011617745" description="C1q domain-containing protein" evidence="1">
    <location>
        <begin position="29"/>
        <end position="183"/>
    </location>
</feature>
<sequence>MKNLQKTSKRLFLGIIILSLAITSSCSPEDGKDGKDGINGTNASIANTGFHVIPPETFDQSIPNITYTKVQFGVETTDDMNAFNTATSELTIPQNGFYHLSVTLKFFTALPDNSPVVVQLRKNGWQFKSFSQRLGAVPSININGDFSLNAGDVITVFIFQNTGAAQSLDRVANNTYFTGYRVY</sequence>
<dbReference type="EMBL" id="FOJT01000001">
    <property type="protein sequence ID" value="SFA69889.1"/>
    <property type="molecule type" value="Genomic_DNA"/>
</dbReference>
<proteinExistence type="predicted"/>
<dbReference type="Gene3D" id="2.60.120.40">
    <property type="match status" value="1"/>
</dbReference>
<gene>
    <name evidence="2" type="ORF">SAMN05660845_0095</name>
</gene>
<dbReference type="RefSeq" id="WP_091472734.1">
    <property type="nucleotide sequence ID" value="NZ_FOJT01000001.1"/>
</dbReference>
<dbReference type="PROSITE" id="PS51257">
    <property type="entry name" value="PROKAR_LIPOPROTEIN"/>
    <property type="match status" value="1"/>
</dbReference>
<dbReference type="OrthoDB" id="1240046at2"/>
<protein>
    <recommendedName>
        <fullName evidence="4">C1q domain-containing protein</fullName>
    </recommendedName>
</protein>
<evidence type="ECO:0000313" key="2">
    <source>
        <dbReference type="EMBL" id="SFA69889.1"/>
    </source>
</evidence>
<dbReference type="STRING" id="498292.SAMN05660845_0095"/>
<name>A0A1I0V0M7_9FLAO</name>
<dbReference type="Proteomes" id="UP000199604">
    <property type="component" value="Unassembled WGS sequence"/>
</dbReference>
<evidence type="ECO:0000313" key="3">
    <source>
        <dbReference type="Proteomes" id="UP000199604"/>
    </source>
</evidence>
<feature type="signal peptide" evidence="1">
    <location>
        <begin position="1"/>
        <end position="28"/>
    </location>
</feature>
<organism evidence="2 3">
    <name type="scientific">Flavobacterium swingsii</name>
    <dbReference type="NCBI Taxonomy" id="498292"/>
    <lineage>
        <taxon>Bacteria</taxon>
        <taxon>Pseudomonadati</taxon>
        <taxon>Bacteroidota</taxon>
        <taxon>Flavobacteriia</taxon>
        <taxon>Flavobacteriales</taxon>
        <taxon>Flavobacteriaceae</taxon>
        <taxon>Flavobacterium</taxon>
    </lineage>
</organism>
<dbReference type="SUPFAM" id="SSF49842">
    <property type="entry name" value="TNF-like"/>
    <property type="match status" value="1"/>
</dbReference>
<dbReference type="InterPro" id="IPR008983">
    <property type="entry name" value="Tumour_necrosis_fac-like_dom"/>
</dbReference>